<dbReference type="Gene3D" id="3.30.310.50">
    <property type="entry name" value="Alpha-D-phosphohexomutase, C-terminal domain"/>
    <property type="match status" value="1"/>
</dbReference>
<accession>A0A1H7WLH5</accession>
<dbReference type="InterPro" id="IPR016066">
    <property type="entry name" value="A-D-PHexomutase_CS"/>
</dbReference>
<dbReference type="GO" id="GO:0009252">
    <property type="term" value="P:peptidoglycan biosynthetic process"/>
    <property type="evidence" value="ECO:0007669"/>
    <property type="project" value="TreeGrafter"/>
</dbReference>
<feature type="domain" description="Alpha-D-phosphohexomutase alpha/beta/alpha" evidence="11">
    <location>
        <begin position="323"/>
        <end position="427"/>
    </location>
</feature>
<evidence type="ECO:0000259" key="9">
    <source>
        <dbReference type="Pfam" id="PF02878"/>
    </source>
</evidence>
<dbReference type="GO" id="GO:0004615">
    <property type="term" value="F:phosphomannomutase activity"/>
    <property type="evidence" value="ECO:0007669"/>
    <property type="project" value="TreeGrafter"/>
</dbReference>
<protein>
    <submittedName>
        <fullName evidence="12">Phosphomannomutase</fullName>
    </submittedName>
</protein>
<sequence length="514" mass="56689">MVVLHEKLYTVSREILYATCIGYGLWTIDHGLLTKLIFLLVDFFIFAFPKIEFVALIKSISGIRGTIGGRPGEGLSPLDVVKFTAAYGTWLTNQYPDNKKVVIGRDGRISGEMVKNLVVSTLNGLGLDVIDLGLSTTPTVEIAVKMEKAAGGIIITASHNPKEWNALKLLNSDGEFISGADGNALLDIAEREDFTFADVNKLGTYHQDDSYLQKHIDLVVNYPLVDVAAIRERDFKVVVDAVNSTGAIFIPALLKALGVNQVEVLFGEVNGRFSHNPEPLPENLSALSNEVNRSNADLGIAVDPDVDRLCFVCEDGSMFGEEYTLVAVADYILGKRKGNTVSNLSSTQALKDITLKNGGEYYPSAVGEVNVVKKMKEVNAVIGGEGNGGIIVPDLHYGRDALIGIGLFLSHMAHSKKNIKNLRNSYPDYFISKNKIELDKGVNVKDIFEKIQGKYKNQPTNTEDGLKIEFEKDWVHLRTSNTEPIIRIYAESQFETTADNIARRIMQDIKEFMH</sequence>
<reference evidence="12 13" key="1">
    <citation type="submission" date="2016-10" db="EMBL/GenBank/DDBJ databases">
        <authorList>
            <person name="de Groot N.N."/>
        </authorList>
    </citation>
    <scope>NUCLEOTIDE SEQUENCE [LARGE SCALE GENOMIC DNA]</scope>
    <source>
        <strain evidence="12 13">DSM 21039</strain>
    </source>
</reference>
<dbReference type="GO" id="GO:0005975">
    <property type="term" value="P:carbohydrate metabolic process"/>
    <property type="evidence" value="ECO:0007669"/>
    <property type="project" value="InterPro"/>
</dbReference>
<evidence type="ECO:0000313" key="12">
    <source>
        <dbReference type="EMBL" id="SEM22214.1"/>
    </source>
</evidence>
<feature type="domain" description="Alpha-D-phosphohexomutase alpha/beta/alpha" evidence="10">
    <location>
        <begin position="224"/>
        <end position="316"/>
    </location>
</feature>
<evidence type="ECO:0000256" key="2">
    <source>
        <dbReference type="ARBA" id="ARBA00010231"/>
    </source>
</evidence>
<gene>
    <name evidence="12" type="ORF">SAMN04488505_103713</name>
</gene>
<dbReference type="Pfam" id="PF02880">
    <property type="entry name" value="PGM_PMM_III"/>
    <property type="match status" value="1"/>
</dbReference>
<organism evidence="12 13">
    <name type="scientific">Chitinophaga rupis</name>
    <dbReference type="NCBI Taxonomy" id="573321"/>
    <lineage>
        <taxon>Bacteria</taxon>
        <taxon>Pseudomonadati</taxon>
        <taxon>Bacteroidota</taxon>
        <taxon>Chitinophagia</taxon>
        <taxon>Chitinophagales</taxon>
        <taxon>Chitinophagaceae</taxon>
        <taxon>Chitinophaga</taxon>
    </lineage>
</organism>
<dbReference type="EMBL" id="FOBB01000003">
    <property type="protein sequence ID" value="SEM22214.1"/>
    <property type="molecule type" value="Genomic_DNA"/>
</dbReference>
<dbReference type="PRINTS" id="PR00509">
    <property type="entry name" value="PGMPMM"/>
</dbReference>
<dbReference type="SUPFAM" id="SSF53738">
    <property type="entry name" value="Phosphoglucomutase, first 3 domains"/>
    <property type="match status" value="3"/>
</dbReference>
<dbReference type="GO" id="GO:0005829">
    <property type="term" value="C:cytosol"/>
    <property type="evidence" value="ECO:0007669"/>
    <property type="project" value="TreeGrafter"/>
</dbReference>
<dbReference type="InterPro" id="IPR050060">
    <property type="entry name" value="Phosphoglucosamine_mutase"/>
</dbReference>
<dbReference type="GO" id="GO:0000287">
    <property type="term" value="F:magnesium ion binding"/>
    <property type="evidence" value="ECO:0007669"/>
    <property type="project" value="InterPro"/>
</dbReference>
<dbReference type="GO" id="GO:0006048">
    <property type="term" value="P:UDP-N-acetylglucosamine biosynthetic process"/>
    <property type="evidence" value="ECO:0007669"/>
    <property type="project" value="TreeGrafter"/>
</dbReference>
<dbReference type="InterPro" id="IPR005841">
    <property type="entry name" value="Alpha-D-phosphohexomutase_SF"/>
</dbReference>
<dbReference type="PANTHER" id="PTHR42946:SF1">
    <property type="entry name" value="PHOSPHOGLUCOMUTASE (ALPHA-D-GLUCOSE-1,6-BISPHOSPHATE-DEPENDENT)"/>
    <property type="match status" value="1"/>
</dbReference>
<dbReference type="InterPro" id="IPR005846">
    <property type="entry name" value="A-D-PHexomutase_a/b/a-III"/>
</dbReference>
<evidence type="ECO:0000259" key="10">
    <source>
        <dbReference type="Pfam" id="PF02879"/>
    </source>
</evidence>
<dbReference type="FunFam" id="3.40.120.10:FF:000020">
    <property type="entry name" value="Phosphoglucosamine mutase"/>
    <property type="match status" value="1"/>
</dbReference>
<feature type="domain" description="Alpha-D-phosphohexomutase alpha/beta/alpha" evidence="9">
    <location>
        <begin position="61"/>
        <end position="194"/>
    </location>
</feature>
<keyword evidence="13" id="KW-1185">Reference proteome</keyword>
<evidence type="ECO:0000256" key="4">
    <source>
        <dbReference type="ARBA" id="ARBA00022723"/>
    </source>
</evidence>
<dbReference type="PROSITE" id="PS00710">
    <property type="entry name" value="PGM_PMM"/>
    <property type="match status" value="1"/>
</dbReference>
<dbReference type="InterPro" id="IPR005845">
    <property type="entry name" value="A-D-PHexomutase_a/b/a-II"/>
</dbReference>
<keyword evidence="4 7" id="KW-0479">Metal-binding</keyword>
<evidence type="ECO:0000256" key="6">
    <source>
        <dbReference type="ARBA" id="ARBA00023235"/>
    </source>
</evidence>
<dbReference type="Pfam" id="PF00408">
    <property type="entry name" value="PGM_PMM_IV"/>
    <property type="match status" value="1"/>
</dbReference>
<dbReference type="PANTHER" id="PTHR42946">
    <property type="entry name" value="PHOSPHOHEXOSE MUTASE"/>
    <property type="match status" value="1"/>
</dbReference>
<comment type="similarity">
    <text evidence="2 7">Belongs to the phosphohexose mutase family.</text>
</comment>
<dbReference type="InterPro" id="IPR005844">
    <property type="entry name" value="A-D-PHexomutase_a/b/a-I"/>
</dbReference>
<evidence type="ECO:0000259" key="8">
    <source>
        <dbReference type="Pfam" id="PF00408"/>
    </source>
</evidence>
<dbReference type="InterPro" id="IPR016055">
    <property type="entry name" value="A-D-PHexomutase_a/b/a-I/II/III"/>
</dbReference>
<dbReference type="InterPro" id="IPR036900">
    <property type="entry name" value="A-D-PHexomutase_C_sf"/>
</dbReference>
<dbReference type="SUPFAM" id="SSF55957">
    <property type="entry name" value="Phosphoglucomutase, C-terminal domain"/>
    <property type="match status" value="1"/>
</dbReference>
<dbReference type="STRING" id="573321.SAMN04488505_103713"/>
<evidence type="ECO:0000256" key="1">
    <source>
        <dbReference type="ARBA" id="ARBA00001946"/>
    </source>
</evidence>
<dbReference type="NCBIfam" id="TIGR03990">
    <property type="entry name" value="Arch_GlmM"/>
    <property type="match status" value="1"/>
</dbReference>
<evidence type="ECO:0000313" key="13">
    <source>
        <dbReference type="Proteomes" id="UP000198984"/>
    </source>
</evidence>
<dbReference type="Proteomes" id="UP000198984">
    <property type="component" value="Unassembled WGS sequence"/>
</dbReference>
<dbReference type="InterPro" id="IPR024086">
    <property type="entry name" value="GlmM_arc-type"/>
</dbReference>
<keyword evidence="6" id="KW-0413">Isomerase</keyword>
<comment type="cofactor">
    <cofactor evidence="1">
        <name>Mg(2+)</name>
        <dbReference type="ChEBI" id="CHEBI:18420"/>
    </cofactor>
</comment>
<dbReference type="GO" id="GO:0008966">
    <property type="term" value="F:phosphoglucosamine mutase activity"/>
    <property type="evidence" value="ECO:0007669"/>
    <property type="project" value="InterPro"/>
</dbReference>
<proteinExistence type="inferred from homology"/>
<dbReference type="Gene3D" id="3.40.120.10">
    <property type="entry name" value="Alpha-D-Glucose-1,6-Bisphosphate, subunit A, domain 3"/>
    <property type="match status" value="3"/>
</dbReference>
<dbReference type="InterPro" id="IPR005843">
    <property type="entry name" value="A-D-PHexomutase_C"/>
</dbReference>
<feature type="domain" description="Alpha-D-phosphohexomutase C-terminal" evidence="8">
    <location>
        <begin position="448"/>
        <end position="506"/>
    </location>
</feature>
<dbReference type="Pfam" id="PF02878">
    <property type="entry name" value="PGM_PMM_I"/>
    <property type="match status" value="1"/>
</dbReference>
<evidence type="ECO:0000259" key="11">
    <source>
        <dbReference type="Pfam" id="PF02880"/>
    </source>
</evidence>
<evidence type="ECO:0000256" key="7">
    <source>
        <dbReference type="RuleBase" id="RU004326"/>
    </source>
</evidence>
<dbReference type="Pfam" id="PF02879">
    <property type="entry name" value="PGM_PMM_II"/>
    <property type="match status" value="1"/>
</dbReference>
<keyword evidence="5 7" id="KW-0460">Magnesium</keyword>
<dbReference type="AlphaFoldDB" id="A0A1H7WLH5"/>
<name>A0A1H7WLH5_9BACT</name>
<evidence type="ECO:0000256" key="3">
    <source>
        <dbReference type="ARBA" id="ARBA00022553"/>
    </source>
</evidence>
<keyword evidence="3" id="KW-0597">Phosphoprotein</keyword>
<evidence type="ECO:0000256" key="5">
    <source>
        <dbReference type="ARBA" id="ARBA00022842"/>
    </source>
</evidence>